<dbReference type="InterPro" id="IPR006594">
    <property type="entry name" value="LisH"/>
</dbReference>
<dbReference type="InterPro" id="IPR043136">
    <property type="entry name" value="B30.2/SPRY_sf"/>
</dbReference>
<dbReference type="AlphaFoldDB" id="A0A7J6MZ95"/>
<dbReference type="PROSITE" id="PS50896">
    <property type="entry name" value="LISH"/>
    <property type="match status" value="1"/>
</dbReference>
<accession>A0A7J6MZ95</accession>
<dbReference type="SUPFAM" id="SSF49899">
    <property type="entry name" value="Concanavalin A-like lectins/glucanases"/>
    <property type="match status" value="1"/>
</dbReference>
<dbReference type="InterPro" id="IPR001870">
    <property type="entry name" value="B30.2/SPRY"/>
</dbReference>
<sequence>MASTISIQDGDRDMEYIMIGARPLATEQRPSKLVLDIADENSDGQLVDISCDGLVASYIGRASHADVAAIQTDNAVPLTDFAYYFEITVLDPGLVGAITIGLTTSGFLLNRQPGWEAHSYGYRGDDGRRYFNSTSGESFGPTFSKGDTVGCLLDYALGVVRYTKNGKLLAPSGGKIPRSSPPVRFYPTVSLHSPGARVVVNFGTSPFAFDLHHFNVQTLDRQTSAIESYEDDITKGLEEGGLSESDILIRAFLLDRGYYRTLQKFDKEISTSRSPRMATSGKEPPSPPASVNGIPSAGLATYHEEPVLAQLTWSTDRLHELQQHVEDRSRVREAIVSGDIATALGIIREKAPRYSEHRPPLPGFVILITQQLVELMKDERRSTVENLTWMRQHMVPLRKRILSCNGPDMTKCLDALREACSMFAYTNIADSPVGKLLNPSRRRLVADIVNEDLKRMLSPCHVPKWSPIHVILRQLIATKQVLHARYMGSSGPIPDSRLLSNGVRKATKWVEVDKPKIKSD</sequence>
<dbReference type="InterPro" id="IPR044736">
    <property type="entry name" value="Gid1/RanBPM/SPLA_SPRY"/>
</dbReference>
<dbReference type="OrthoDB" id="25503at2759"/>
<reference evidence="3 4" key="1">
    <citation type="submission" date="2020-04" db="EMBL/GenBank/DDBJ databases">
        <title>Perkinsus chesapeaki whole genome sequence.</title>
        <authorList>
            <person name="Bogema D.R."/>
        </authorList>
    </citation>
    <scope>NUCLEOTIDE SEQUENCE [LARGE SCALE GENOMIC DNA]</scope>
    <source>
        <strain evidence="3">ATCC PRA-425</strain>
    </source>
</reference>
<dbReference type="InterPro" id="IPR050618">
    <property type="entry name" value="Ubq-SigPath_Reg"/>
</dbReference>
<feature type="region of interest" description="Disordered" evidence="1">
    <location>
        <begin position="270"/>
        <end position="296"/>
    </location>
</feature>
<name>A0A7J6MZ95_PERCH</name>
<dbReference type="PANTHER" id="PTHR12864">
    <property type="entry name" value="RAN BINDING PROTEIN 9-RELATED"/>
    <property type="match status" value="1"/>
</dbReference>
<dbReference type="InterPro" id="IPR013320">
    <property type="entry name" value="ConA-like_dom_sf"/>
</dbReference>
<proteinExistence type="predicted"/>
<dbReference type="Pfam" id="PF10607">
    <property type="entry name" value="CTLH"/>
    <property type="match status" value="1"/>
</dbReference>
<dbReference type="Pfam" id="PF00622">
    <property type="entry name" value="SPRY"/>
    <property type="match status" value="1"/>
</dbReference>
<dbReference type="SMART" id="SM00757">
    <property type="entry name" value="CRA"/>
    <property type="match status" value="1"/>
</dbReference>
<gene>
    <name evidence="3" type="ORF">FOL47_005431</name>
</gene>
<dbReference type="Gene3D" id="2.60.120.920">
    <property type="match status" value="1"/>
</dbReference>
<evidence type="ECO:0000259" key="2">
    <source>
        <dbReference type="PROSITE" id="PS50188"/>
    </source>
</evidence>
<evidence type="ECO:0000256" key="1">
    <source>
        <dbReference type="SAM" id="MobiDB-lite"/>
    </source>
</evidence>
<organism evidence="3 4">
    <name type="scientific">Perkinsus chesapeaki</name>
    <name type="common">Clam parasite</name>
    <name type="synonym">Perkinsus andrewsi</name>
    <dbReference type="NCBI Taxonomy" id="330153"/>
    <lineage>
        <taxon>Eukaryota</taxon>
        <taxon>Sar</taxon>
        <taxon>Alveolata</taxon>
        <taxon>Perkinsozoa</taxon>
        <taxon>Perkinsea</taxon>
        <taxon>Perkinsida</taxon>
        <taxon>Perkinsidae</taxon>
        <taxon>Perkinsus</taxon>
    </lineage>
</organism>
<dbReference type="EMBL" id="JAAPAO010000030">
    <property type="protein sequence ID" value="KAF4676714.1"/>
    <property type="molecule type" value="Genomic_DNA"/>
</dbReference>
<keyword evidence="4" id="KW-1185">Reference proteome</keyword>
<protein>
    <recommendedName>
        <fullName evidence="2">B30.2/SPRY domain-containing protein</fullName>
    </recommendedName>
</protein>
<dbReference type="SMART" id="SM00449">
    <property type="entry name" value="SPRY"/>
    <property type="match status" value="1"/>
</dbReference>
<evidence type="ECO:0000313" key="3">
    <source>
        <dbReference type="EMBL" id="KAF4676714.1"/>
    </source>
</evidence>
<dbReference type="CDD" id="cd12885">
    <property type="entry name" value="SPRY_RanBP_like"/>
    <property type="match status" value="1"/>
</dbReference>
<dbReference type="InterPro" id="IPR003877">
    <property type="entry name" value="SPRY_dom"/>
</dbReference>
<comment type="caution">
    <text evidence="3">The sequence shown here is derived from an EMBL/GenBank/DDBJ whole genome shotgun (WGS) entry which is preliminary data.</text>
</comment>
<dbReference type="InterPro" id="IPR024964">
    <property type="entry name" value="CTLH/CRA"/>
</dbReference>
<feature type="domain" description="B30.2/SPRY" evidence="2">
    <location>
        <begin position="16"/>
        <end position="207"/>
    </location>
</feature>
<dbReference type="InterPro" id="IPR013144">
    <property type="entry name" value="CRA_dom"/>
</dbReference>
<dbReference type="PROSITE" id="PS50188">
    <property type="entry name" value="B302_SPRY"/>
    <property type="match status" value="1"/>
</dbReference>
<evidence type="ECO:0000313" key="4">
    <source>
        <dbReference type="Proteomes" id="UP000591131"/>
    </source>
</evidence>
<dbReference type="Proteomes" id="UP000591131">
    <property type="component" value="Unassembled WGS sequence"/>
</dbReference>